<accession>A0A344J921</accession>
<feature type="transmembrane region" description="Helical" evidence="1">
    <location>
        <begin position="162"/>
        <end position="184"/>
    </location>
</feature>
<evidence type="ECO:0000313" key="3">
    <source>
        <dbReference type="Proteomes" id="UP000251842"/>
    </source>
</evidence>
<proteinExistence type="predicted"/>
<dbReference type="InterPro" id="IPR008537">
    <property type="entry name" value="DUF819"/>
</dbReference>
<reference evidence="3" key="1">
    <citation type="submission" date="2018-05" db="EMBL/GenBank/DDBJ databases">
        <title>Luteimonas pekinense sp. nov., isolated from human Meibomian gland secretions, Beijing, China.</title>
        <authorList>
            <person name="Wen T."/>
            <person name="Bai H."/>
            <person name="Lv H."/>
        </authorList>
    </citation>
    <scope>NUCLEOTIDE SEQUENCE [LARGE SCALE GENOMIC DNA]</scope>
    <source>
        <strain evidence="3">83-4</strain>
    </source>
</reference>
<feature type="transmembrane region" description="Helical" evidence="1">
    <location>
        <begin position="379"/>
        <end position="402"/>
    </location>
</feature>
<keyword evidence="1" id="KW-1133">Transmembrane helix</keyword>
<feature type="transmembrane region" description="Helical" evidence="1">
    <location>
        <begin position="33"/>
        <end position="51"/>
    </location>
</feature>
<dbReference type="OrthoDB" id="653763at2"/>
<evidence type="ECO:0008006" key="4">
    <source>
        <dbReference type="Google" id="ProtNLM"/>
    </source>
</evidence>
<evidence type="ECO:0000256" key="1">
    <source>
        <dbReference type="SAM" id="Phobius"/>
    </source>
</evidence>
<keyword evidence="1" id="KW-0472">Membrane</keyword>
<feature type="transmembrane region" description="Helical" evidence="1">
    <location>
        <begin position="71"/>
        <end position="90"/>
    </location>
</feature>
<feature type="transmembrane region" description="Helical" evidence="1">
    <location>
        <begin position="6"/>
        <end position="24"/>
    </location>
</feature>
<evidence type="ECO:0000313" key="2">
    <source>
        <dbReference type="EMBL" id="AXA85531.1"/>
    </source>
</evidence>
<organism evidence="2 3">
    <name type="scientific">Solilutibacter oculi</name>
    <dbReference type="NCBI Taxonomy" id="2698682"/>
    <lineage>
        <taxon>Bacteria</taxon>
        <taxon>Pseudomonadati</taxon>
        <taxon>Pseudomonadota</taxon>
        <taxon>Gammaproteobacteria</taxon>
        <taxon>Lysobacterales</taxon>
        <taxon>Lysobacteraceae</taxon>
        <taxon>Solilutibacter</taxon>
    </lineage>
</organism>
<feature type="transmembrane region" description="Helical" evidence="1">
    <location>
        <begin position="265"/>
        <end position="284"/>
    </location>
</feature>
<feature type="transmembrane region" description="Helical" evidence="1">
    <location>
        <begin position="321"/>
        <end position="341"/>
    </location>
</feature>
<feature type="transmembrane region" description="Helical" evidence="1">
    <location>
        <begin position="97"/>
        <end position="118"/>
    </location>
</feature>
<dbReference type="Pfam" id="PF05684">
    <property type="entry name" value="DUF819"/>
    <property type="match status" value="1"/>
</dbReference>
<dbReference type="PANTHER" id="PTHR34289">
    <property type="entry name" value="PROTEIN, PUTATIVE (DUF819)-RELATED"/>
    <property type="match status" value="1"/>
</dbReference>
<dbReference type="PANTHER" id="PTHR34289:SF8">
    <property type="entry name" value="DUF819 DOMAIN-CONTAINING PROTEIN"/>
    <property type="match status" value="1"/>
</dbReference>
<keyword evidence="3" id="KW-1185">Reference proteome</keyword>
<feature type="transmembrane region" description="Helical" evidence="1">
    <location>
        <begin position="130"/>
        <end position="150"/>
    </location>
</feature>
<protein>
    <recommendedName>
        <fullName evidence="4">DUF819 domain-containing protein</fullName>
    </recommendedName>
</protein>
<name>A0A344J921_9GAMM</name>
<dbReference type="AlphaFoldDB" id="A0A344J921"/>
<gene>
    <name evidence="2" type="ORF">DCD74_07485</name>
</gene>
<dbReference type="Proteomes" id="UP000251842">
    <property type="component" value="Chromosome"/>
</dbReference>
<sequence length="408" mass="43256">MITNDIVIFGLIAATLGAVFWSASRTQGFWKKFYAIVPPLLLCYFIPGLYNSFGLIDGEHSKLYNPVASRVLLPAALVLLTLTVDLKAVLRLGPKLVAMYLGASFSIMLGGVIAFLAMRAVFPDTMAGDTWAGMAALAGSWIGGGANMLAMKEIFNVDATTFGQFAVVDVGVGYVWMAVLIFLAGRAQAIDARSGADVSALDDLKERVSAYHAQHARIPTLTDLMLIVGLAFGIVGLAHFIATPLSAWVGQQFPLASRVGLHEPFVWIVMICTFAGLGLSFTRARRLDGAGASTIGALLLYFLIAAIGMQMDILALFDKPLLFLLGIVWLGFHIVLLWLLGRLLHVPFFYFAIGSQSNVGGPASAPVVASAFHPALAPVGALLGALGYVTGTLLAWVLGIILKSLAGA</sequence>
<keyword evidence="1" id="KW-0812">Transmembrane</keyword>
<feature type="transmembrane region" description="Helical" evidence="1">
    <location>
        <begin position="224"/>
        <end position="245"/>
    </location>
</feature>
<feature type="transmembrane region" description="Helical" evidence="1">
    <location>
        <begin position="290"/>
        <end position="309"/>
    </location>
</feature>
<dbReference type="KEGG" id="lue:DCD74_07485"/>
<dbReference type="EMBL" id="CP029556">
    <property type="protein sequence ID" value="AXA85531.1"/>
    <property type="molecule type" value="Genomic_DNA"/>
</dbReference>